<dbReference type="STRING" id="195.ATE51_01996"/>
<name>A0A0Q2L3B3_CAMCO</name>
<proteinExistence type="predicted"/>
<keyword evidence="1" id="KW-0472">Membrane</keyword>
<keyword evidence="1" id="KW-0812">Transmembrane</keyword>
<dbReference type="Proteomes" id="UP000409545">
    <property type="component" value="Unassembled WGS sequence"/>
</dbReference>
<dbReference type="AlphaFoldDB" id="A0A0Q2L3B3"/>
<accession>A0A0Q2L3B3</accession>
<dbReference type="OrthoDB" id="5358292at2"/>
<reference evidence="9 11" key="2">
    <citation type="submission" date="2018-05" db="EMBL/GenBank/DDBJ databases">
        <authorList>
            <consortium name="NARMS: The National Antimicrobial Resistance Monitoring System"/>
        </authorList>
    </citation>
    <scope>NUCLEOTIDE SEQUENCE [LARGE SCALE GENOMIC DNA]</scope>
    <source>
        <strain evidence="6 10">CVM N17C171</strain>
        <strain evidence="4 8">FSIS11807978</strain>
        <strain evidence="2 11">FSIS1609200</strain>
        <strain evidence="5 9">FSIS1711007</strain>
    </source>
</reference>
<dbReference type="EMBL" id="AACGFG010000013">
    <property type="protein sequence ID" value="EAK4358883.1"/>
    <property type="molecule type" value="Genomic_DNA"/>
</dbReference>
<sequence length="205" mass="24109">MNMINSTLPIQMKVLAKSGYAHYTLLLNHRKIQTKSMIELEIGAEYLAELYIEKGGAIAFKHLSKRPDFHPFEEGLSLMVEILEGRIDYKKYIISNLLECKDKNKYHILKEMLFASFENIYHIPFIFKGKACLFQMKKRVKFLEIYLYFSVFGALKILIDEGGISIFTPFFKVQKFLNEHLQFNVLQDKNIQPLFVFKKLFDFKG</sequence>
<evidence type="ECO:0000256" key="1">
    <source>
        <dbReference type="SAM" id="Phobius"/>
    </source>
</evidence>
<evidence type="ECO:0000313" key="3">
    <source>
        <dbReference type="EMBL" id="EAK1509384.1"/>
    </source>
</evidence>
<keyword evidence="1" id="KW-1133">Transmembrane helix</keyword>
<feature type="transmembrane region" description="Helical" evidence="1">
    <location>
        <begin position="145"/>
        <end position="171"/>
    </location>
</feature>
<evidence type="ECO:0000313" key="5">
    <source>
        <dbReference type="EMBL" id="EAK5104133.1"/>
    </source>
</evidence>
<dbReference type="eggNOG" id="ENOG5030XVZ">
    <property type="taxonomic scope" value="Bacteria"/>
</dbReference>
<dbReference type="RefSeq" id="WP_002776746.1">
    <property type="nucleotide sequence ID" value="NZ_AANHVQ020000006.1"/>
</dbReference>
<protein>
    <submittedName>
        <fullName evidence="5">Uncharacterized protein</fullName>
    </submittedName>
</protein>
<dbReference type="EMBL" id="AACSIE010000010">
    <property type="protein sequence ID" value="EAL9205154.1"/>
    <property type="molecule type" value="Genomic_DNA"/>
</dbReference>
<evidence type="ECO:0000313" key="2">
    <source>
        <dbReference type="EMBL" id="EAJ1076708.1"/>
    </source>
</evidence>
<evidence type="ECO:0000313" key="7">
    <source>
        <dbReference type="Proteomes" id="UP000361993"/>
    </source>
</evidence>
<evidence type="ECO:0000313" key="10">
    <source>
        <dbReference type="Proteomes" id="UP000411403"/>
    </source>
</evidence>
<dbReference type="GeneID" id="66544214"/>
<reference evidence="3 7" key="1">
    <citation type="submission" date="2018-05" db="EMBL/GenBank/DDBJ databases">
        <authorList>
            <consortium name="GenomeTrakr network: Whole genome sequencing for foodborne pathogen traceback"/>
        </authorList>
    </citation>
    <scope>NUCLEOTIDE SEQUENCE [LARGE SCALE GENOMIC DNA]</scope>
    <source>
        <strain evidence="3 7">NC_C6016</strain>
    </source>
</reference>
<dbReference type="Proteomes" id="UP000557830">
    <property type="component" value="Unassembled WGS sequence"/>
</dbReference>
<evidence type="ECO:0000313" key="11">
    <source>
        <dbReference type="Proteomes" id="UP000557830"/>
    </source>
</evidence>
<gene>
    <name evidence="5" type="ORF">B9Q54_07635</name>
    <name evidence="2" type="ORF">BU953_03605</name>
    <name evidence="4" type="ORF">C6T04_08180</name>
    <name evidence="3" type="ORF">CJD00_03715</name>
    <name evidence="6" type="ORF">DYU70_08340</name>
</gene>
<evidence type="ECO:0000313" key="6">
    <source>
        <dbReference type="EMBL" id="EAL9205154.1"/>
    </source>
</evidence>
<dbReference type="EMBL" id="AACGUZ010000014">
    <property type="protein sequence ID" value="EAK5104133.1"/>
    <property type="molecule type" value="Genomic_DNA"/>
</dbReference>
<comment type="caution">
    <text evidence="5">The sequence shown here is derived from an EMBL/GenBank/DDBJ whole genome shotgun (WGS) entry which is preliminary data.</text>
</comment>
<dbReference type="Proteomes" id="UP000411403">
    <property type="component" value="Unassembled WGS sequence"/>
</dbReference>
<dbReference type="EMBL" id="AABUYW010000005">
    <property type="protein sequence ID" value="EAJ1076708.1"/>
    <property type="molecule type" value="Genomic_DNA"/>
</dbReference>
<evidence type="ECO:0000313" key="8">
    <source>
        <dbReference type="Proteomes" id="UP000365807"/>
    </source>
</evidence>
<dbReference type="EMBL" id="AACDUL010000005">
    <property type="protein sequence ID" value="EAK1509384.1"/>
    <property type="molecule type" value="Genomic_DNA"/>
</dbReference>
<evidence type="ECO:0000313" key="9">
    <source>
        <dbReference type="Proteomes" id="UP000409545"/>
    </source>
</evidence>
<dbReference type="KEGG" id="ccof:VC76_03985"/>
<dbReference type="Proteomes" id="UP000361993">
    <property type="component" value="Unassembled WGS sequence"/>
</dbReference>
<dbReference type="Proteomes" id="UP000365807">
    <property type="component" value="Unassembled WGS sequence"/>
</dbReference>
<dbReference type="KEGG" id="ccoo:ATE51_01996"/>
<evidence type="ECO:0000313" key="4">
    <source>
        <dbReference type="EMBL" id="EAK4358883.1"/>
    </source>
</evidence>
<organism evidence="5 9">
    <name type="scientific">Campylobacter coli</name>
    <dbReference type="NCBI Taxonomy" id="195"/>
    <lineage>
        <taxon>Bacteria</taxon>
        <taxon>Pseudomonadati</taxon>
        <taxon>Campylobacterota</taxon>
        <taxon>Epsilonproteobacteria</taxon>
        <taxon>Campylobacterales</taxon>
        <taxon>Campylobacteraceae</taxon>
        <taxon>Campylobacter</taxon>
    </lineage>
</organism>